<evidence type="ECO:0000259" key="1">
    <source>
        <dbReference type="Pfam" id="PF01266"/>
    </source>
</evidence>
<protein>
    <recommendedName>
        <fullName evidence="1">FAD dependent oxidoreductase domain-containing protein</fullName>
    </recommendedName>
</protein>
<sequence length="466" mass="50358">MHNPARYLPKRPTASYWLKDLKMPVADPLPSRTVDAAIIGAGITGLSVARRLQELKPEWQIVVIEGRQLCGGATGRNGGLLIPGLQDGWTSTAARVGEAQTRKLFRFDLQNAVALSQFVSSYISNGGEPDPFLHSFKDGCLNAFATEAQRDFWTAEVEKMQDAGACGEGMFTILDRKQVAGMLGTDKFCGAVQIKPGFRVWGARLVLALAQDVLAKNKSPPPGKAGGRVNFCTETLVRKVEFASESGGSWTSPPLHRIITDREGDGPGTLTARNVVFCTNSHTRTLLPDIPIVPVKNQVIVTQPISPFPAFDGCVSANDGYEYFSAREDGRLVLGGMRNLAPDMAVGNGDDASLDPVISTALRSYIHDTFPHIRDKVEIEMEWAGIMGFSADRLPFVGPVGEDRPGVFVCAGYTGHGMPRAFLSGYHTAEMVAGVKVGEDFPEILLPHGRLGKAERVPIDTYKSSS</sequence>
<comment type="caution">
    <text evidence="2">The sequence shown here is derived from an EMBL/GenBank/DDBJ whole genome shotgun (WGS) entry which is preliminary data.</text>
</comment>
<dbReference type="PANTHER" id="PTHR13847:SF260">
    <property type="entry name" value="FAD DEPENDENT OXIDOREDUCTASE DOMAIN-CONTAINING PROTEIN"/>
    <property type="match status" value="1"/>
</dbReference>
<evidence type="ECO:0000313" key="3">
    <source>
        <dbReference type="Proteomes" id="UP000318582"/>
    </source>
</evidence>
<dbReference type="GO" id="GO:0005737">
    <property type="term" value="C:cytoplasm"/>
    <property type="evidence" value="ECO:0007669"/>
    <property type="project" value="TreeGrafter"/>
</dbReference>
<gene>
    <name evidence="2" type="ORF">PhCBS80983_g06020</name>
</gene>
<proteinExistence type="predicted"/>
<dbReference type="EMBL" id="QEAQ01000167">
    <property type="protein sequence ID" value="TPX54149.1"/>
    <property type="molecule type" value="Genomic_DNA"/>
</dbReference>
<dbReference type="InterPro" id="IPR006076">
    <property type="entry name" value="FAD-dep_OxRdtase"/>
</dbReference>
<dbReference type="Proteomes" id="UP000318582">
    <property type="component" value="Unassembled WGS sequence"/>
</dbReference>
<reference evidence="2 3" key="1">
    <citation type="journal article" date="2019" name="Sci. Rep.">
        <title>Comparative genomics of chytrid fungi reveal insights into the obligate biotrophic and pathogenic lifestyle of Synchytrium endobioticum.</title>
        <authorList>
            <person name="van de Vossenberg B.T.L.H."/>
            <person name="Warris S."/>
            <person name="Nguyen H.D.T."/>
            <person name="van Gent-Pelzer M.P.E."/>
            <person name="Joly D.L."/>
            <person name="van de Geest H.C."/>
            <person name="Bonants P.J.M."/>
            <person name="Smith D.S."/>
            <person name="Levesque C.A."/>
            <person name="van der Lee T.A.J."/>
        </authorList>
    </citation>
    <scope>NUCLEOTIDE SEQUENCE [LARGE SCALE GENOMIC DNA]</scope>
    <source>
        <strain evidence="2 3">CBS 809.83</strain>
    </source>
</reference>
<dbReference type="STRING" id="109895.A0A507DQZ8"/>
<dbReference type="Gene3D" id="3.30.9.10">
    <property type="entry name" value="D-Amino Acid Oxidase, subunit A, domain 2"/>
    <property type="match status" value="1"/>
</dbReference>
<name>A0A507DQZ8_9FUNG</name>
<dbReference type="SUPFAM" id="SSF51971">
    <property type="entry name" value="Nucleotide-binding domain"/>
    <property type="match status" value="1"/>
</dbReference>
<dbReference type="PANTHER" id="PTHR13847">
    <property type="entry name" value="SARCOSINE DEHYDROGENASE-RELATED"/>
    <property type="match status" value="1"/>
</dbReference>
<dbReference type="Gene3D" id="3.50.50.60">
    <property type="entry name" value="FAD/NAD(P)-binding domain"/>
    <property type="match status" value="1"/>
</dbReference>
<evidence type="ECO:0000313" key="2">
    <source>
        <dbReference type="EMBL" id="TPX54149.1"/>
    </source>
</evidence>
<feature type="domain" description="FAD dependent oxidoreductase" evidence="1">
    <location>
        <begin position="35"/>
        <end position="431"/>
    </location>
</feature>
<dbReference type="AlphaFoldDB" id="A0A507DQZ8"/>
<accession>A0A507DQZ8</accession>
<dbReference type="Pfam" id="PF01266">
    <property type="entry name" value="DAO"/>
    <property type="match status" value="1"/>
</dbReference>
<dbReference type="InterPro" id="IPR036188">
    <property type="entry name" value="FAD/NAD-bd_sf"/>
</dbReference>
<organism evidence="2 3">
    <name type="scientific">Powellomyces hirtus</name>
    <dbReference type="NCBI Taxonomy" id="109895"/>
    <lineage>
        <taxon>Eukaryota</taxon>
        <taxon>Fungi</taxon>
        <taxon>Fungi incertae sedis</taxon>
        <taxon>Chytridiomycota</taxon>
        <taxon>Chytridiomycota incertae sedis</taxon>
        <taxon>Chytridiomycetes</taxon>
        <taxon>Spizellomycetales</taxon>
        <taxon>Powellomycetaceae</taxon>
        <taxon>Powellomyces</taxon>
    </lineage>
</organism>
<keyword evidence="3" id="KW-1185">Reference proteome</keyword>